<dbReference type="Proteomes" id="UP000054248">
    <property type="component" value="Unassembled WGS sequence"/>
</dbReference>
<dbReference type="SUPFAM" id="SSF51735">
    <property type="entry name" value="NAD(P)-binding Rossmann-fold domains"/>
    <property type="match status" value="1"/>
</dbReference>
<evidence type="ECO:0000256" key="1">
    <source>
        <dbReference type="ARBA" id="ARBA00005064"/>
    </source>
</evidence>
<keyword evidence="3 6" id="KW-0436">Ligase</keyword>
<evidence type="ECO:0000256" key="5">
    <source>
        <dbReference type="ARBA" id="ARBA00061754"/>
    </source>
</evidence>
<comment type="function">
    <text evidence="6">Succinyl-CoA synthetase functions in the citric acid cycle (TCA), coupling the hydrolysis of succinyl-CoA to the synthesis of ATP and thus represents the only step of substrate-level phosphorylation in the TCA. The alpha subunit of the enzyme binds the substrates coenzyme A and phosphate, while succinate binding and nucleotide specificity is provided by the beta subunit.</text>
</comment>
<name>A0A0C3QN37_9AGAM</name>
<keyword evidence="2 6" id="KW-0816">Tricarboxylic acid cycle</keyword>
<dbReference type="FunFam" id="3.40.50.720:FF:000002">
    <property type="entry name" value="Succinate--CoA ligase [ADP-forming] subunit alpha"/>
    <property type="match status" value="1"/>
</dbReference>
<evidence type="ECO:0000256" key="3">
    <source>
        <dbReference type="ARBA" id="ARBA00022598"/>
    </source>
</evidence>
<dbReference type="Gene3D" id="3.40.50.261">
    <property type="entry name" value="Succinyl-CoA synthetase domains"/>
    <property type="match status" value="1"/>
</dbReference>
<comment type="catalytic activity">
    <reaction evidence="6">
        <text>succinate + ATP + CoA = succinyl-CoA + ADP + phosphate</text>
        <dbReference type="Rhea" id="RHEA:17661"/>
        <dbReference type="ChEBI" id="CHEBI:30031"/>
        <dbReference type="ChEBI" id="CHEBI:30616"/>
        <dbReference type="ChEBI" id="CHEBI:43474"/>
        <dbReference type="ChEBI" id="CHEBI:57287"/>
        <dbReference type="ChEBI" id="CHEBI:57292"/>
        <dbReference type="ChEBI" id="CHEBI:456216"/>
        <dbReference type="EC" id="6.2.1.5"/>
    </reaction>
</comment>
<dbReference type="FunFam" id="3.40.50.261:FF:000005">
    <property type="entry name" value="Succinate--CoA ligase [ADP-forming] subunit alpha, mitochondrial"/>
    <property type="match status" value="1"/>
</dbReference>
<dbReference type="InterPro" id="IPR033847">
    <property type="entry name" value="Citrt_syn/SCS-alpha_CS"/>
</dbReference>
<dbReference type="PROSITE" id="PS00399">
    <property type="entry name" value="SUCCINYL_COA_LIG_2"/>
    <property type="match status" value="1"/>
</dbReference>
<dbReference type="GO" id="GO:0004775">
    <property type="term" value="F:succinate-CoA ligase (ADP-forming) activity"/>
    <property type="evidence" value="ECO:0007669"/>
    <property type="project" value="UniProtKB-UniRule"/>
</dbReference>
<dbReference type="Gene3D" id="3.40.50.720">
    <property type="entry name" value="NAD(P)-binding Rossmann-like Domain"/>
    <property type="match status" value="1"/>
</dbReference>
<dbReference type="HOGENOM" id="CLU_052104_1_0_1"/>
<reference evidence="11" key="2">
    <citation type="submission" date="2015-01" db="EMBL/GenBank/DDBJ databases">
        <title>Evolutionary Origins and Diversification of the Mycorrhizal Mutualists.</title>
        <authorList>
            <consortium name="DOE Joint Genome Institute"/>
            <consortium name="Mycorrhizal Genomics Consortium"/>
            <person name="Kohler A."/>
            <person name="Kuo A."/>
            <person name="Nagy L.G."/>
            <person name="Floudas D."/>
            <person name="Copeland A."/>
            <person name="Barry K.W."/>
            <person name="Cichocki N."/>
            <person name="Veneault-Fourrey C."/>
            <person name="LaButti K."/>
            <person name="Lindquist E.A."/>
            <person name="Lipzen A."/>
            <person name="Lundell T."/>
            <person name="Morin E."/>
            <person name="Murat C."/>
            <person name="Riley R."/>
            <person name="Ohm R."/>
            <person name="Sun H."/>
            <person name="Tunlid A."/>
            <person name="Henrissat B."/>
            <person name="Grigoriev I.V."/>
            <person name="Hibbett D.S."/>
            <person name="Martin F."/>
        </authorList>
    </citation>
    <scope>NUCLEOTIDE SEQUENCE [LARGE SCALE GENOMIC DNA]</scope>
    <source>
        <strain evidence="11">MUT 4182</strain>
    </source>
</reference>
<feature type="binding site" evidence="6">
    <location>
        <begin position="131"/>
        <end position="133"/>
    </location>
    <ligand>
        <name>CoA</name>
        <dbReference type="ChEBI" id="CHEBI:57287"/>
    </ligand>
</feature>
<feature type="domain" description="CoA-binding" evidence="9">
    <location>
        <begin position="39"/>
        <end position="135"/>
    </location>
</feature>
<comment type="pathway">
    <text evidence="1 6">Carbohydrate metabolism; tricarboxylic acid cycle; succinate from succinyl-CoA (ligase route): step 1/1.</text>
</comment>
<dbReference type="EC" id="6.2.1.5" evidence="6"/>
<accession>A0A0C3QN37</accession>
<dbReference type="PANTHER" id="PTHR11117">
    <property type="entry name" value="SUCCINYL-COA LIGASE SUBUNIT ALPHA"/>
    <property type="match status" value="1"/>
</dbReference>
<evidence type="ECO:0000313" key="11">
    <source>
        <dbReference type="Proteomes" id="UP000054248"/>
    </source>
</evidence>
<comment type="subcellular location">
    <subcellularLocation>
        <location evidence="6">Mitochondrion</location>
    </subcellularLocation>
</comment>
<dbReference type="Pfam" id="PF00549">
    <property type="entry name" value="Ligase_CoA"/>
    <property type="match status" value="1"/>
</dbReference>
<sequence length="336" mass="34825">MLRQATKPVAAAVRLGAGQRTFASSASRRSYEDTIKNLMIRKDTKVICQGFTGKTATFHIKEALAYGTNMVGGVSPKKAGQTHLGLPVFANVKEAVREAQPDATVIYVPPPFAADAIIEAIEAEIGLIVCITEGIPQADEIKVMAALKSQSKSRLVGPNCPGIINPEGCKMGIQPGHIHMPGNVGIVSRSGTLTYEAVAQTTQVGLGQSLCVGIGGDPFPGTTHTDVIKLLLDDPKTEGLVVIGEIGGSMEEDAAEYLLKYNATRAKPKPVVGFIAGATAPPGRRMGHAGAIIAGGKGAAKDKVAALEKAGVIVSDSPAKIGALLYEAMKKAGSVH</sequence>
<evidence type="ECO:0000256" key="6">
    <source>
        <dbReference type="HAMAP-Rule" id="MF_03222"/>
    </source>
</evidence>
<dbReference type="SMART" id="SM00881">
    <property type="entry name" value="CoA_binding"/>
    <property type="match status" value="1"/>
</dbReference>
<feature type="binding site" evidence="6">
    <location>
        <position position="78"/>
    </location>
    <ligand>
        <name>CoA</name>
        <dbReference type="ChEBI" id="CHEBI:57287"/>
    </ligand>
</feature>
<dbReference type="Pfam" id="PF02629">
    <property type="entry name" value="CoA_binding"/>
    <property type="match status" value="1"/>
</dbReference>
<dbReference type="HAMAP" id="MF_01988">
    <property type="entry name" value="Succ_CoA_alpha"/>
    <property type="match status" value="1"/>
</dbReference>
<dbReference type="PROSITE" id="PS01216">
    <property type="entry name" value="SUCCINYL_COA_LIG_1"/>
    <property type="match status" value="1"/>
</dbReference>
<dbReference type="InterPro" id="IPR017440">
    <property type="entry name" value="Cit_synth/succinyl-CoA_lig_AS"/>
</dbReference>
<evidence type="ECO:0000313" key="10">
    <source>
        <dbReference type="EMBL" id="KIO34555.1"/>
    </source>
</evidence>
<evidence type="ECO:0000256" key="8">
    <source>
        <dbReference type="RuleBase" id="RU000677"/>
    </source>
</evidence>
<dbReference type="OrthoDB" id="1664372at2759"/>
<proteinExistence type="inferred from homology"/>
<dbReference type="STRING" id="1051891.A0A0C3QN37"/>
<protein>
    <recommendedName>
        <fullName evidence="6">Succinate--CoA ligase [ADP-forming] subunit alpha, mitochondrial</fullName>
        <ecNumber evidence="6">6.2.1.5</ecNumber>
    </recommendedName>
    <alternativeName>
        <fullName evidence="6">Succinyl-CoA synthetase subunit alpha</fullName>
        <shortName evidence="6">SCS-alpha</shortName>
    </alternativeName>
</protein>
<evidence type="ECO:0000256" key="7">
    <source>
        <dbReference type="PIRSR" id="PIRSR001553-1"/>
    </source>
</evidence>
<comment type="subunit">
    <text evidence="5">Heterodimer of an alpha and a beta subunit. Different beta subunits determine nucleotide specificity. Together with the ATP-specific beta subunit SUCLA2, forms an ADP-forming succinyl-CoA synthetase (A-SCS). Together with the GTP-specific beta subunit SUCLG2 forms a GDP-forming succinyl-CoA synthetase (G-SCS).</text>
</comment>
<reference evidence="10 11" key="1">
    <citation type="submission" date="2014-04" db="EMBL/GenBank/DDBJ databases">
        <authorList>
            <consortium name="DOE Joint Genome Institute"/>
            <person name="Kuo A."/>
            <person name="Girlanda M."/>
            <person name="Perotto S."/>
            <person name="Kohler A."/>
            <person name="Nagy L.G."/>
            <person name="Floudas D."/>
            <person name="Copeland A."/>
            <person name="Barry K.W."/>
            <person name="Cichocki N."/>
            <person name="Veneault-Fourrey C."/>
            <person name="LaButti K."/>
            <person name="Lindquist E.A."/>
            <person name="Lipzen A."/>
            <person name="Lundell T."/>
            <person name="Morin E."/>
            <person name="Murat C."/>
            <person name="Sun H."/>
            <person name="Tunlid A."/>
            <person name="Henrissat B."/>
            <person name="Grigoriev I.V."/>
            <person name="Hibbett D.S."/>
            <person name="Martin F."/>
            <person name="Nordberg H.P."/>
            <person name="Cantor M.N."/>
            <person name="Hua S.X."/>
        </authorList>
    </citation>
    <scope>NUCLEOTIDE SEQUENCE [LARGE SCALE GENOMIC DNA]</scope>
    <source>
        <strain evidence="10 11">MUT 4182</strain>
    </source>
</reference>
<dbReference type="InterPro" id="IPR016102">
    <property type="entry name" value="Succinyl-CoA_synth-like"/>
</dbReference>
<feature type="active site" description="Tele-phosphohistidine intermediate" evidence="6 7">
    <location>
        <position position="288"/>
    </location>
</feature>
<dbReference type="InterPro" id="IPR036291">
    <property type="entry name" value="NAD(P)-bd_dom_sf"/>
</dbReference>
<gene>
    <name evidence="10" type="ORF">M407DRAFT_88011</name>
</gene>
<keyword evidence="6" id="KW-0496">Mitochondrion</keyword>
<keyword evidence="4 6" id="KW-0547">Nucleotide-binding</keyword>
<dbReference type="InterPro" id="IPR003781">
    <property type="entry name" value="CoA-bd"/>
</dbReference>
<dbReference type="EMBL" id="KN822942">
    <property type="protein sequence ID" value="KIO34555.1"/>
    <property type="molecule type" value="Genomic_DNA"/>
</dbReference>
<dbReference type="NCBIfam" id="TIGR01019">
    <property type="entry name" value="sucCoAalpha"/>
    <property type="match status" value="1"/>
</dbReference>
<dbReference type="InterPro" id="IPR005811">
    <property type="entry name" value="SUCC_ACL_C"/>
</dbReference>
<evidence type="ECO:0000259" key="9">
    <source>
        <dbReference type="SMART" id="SM00881"/>
    </source>
</evidence>
<dbReference type="PANTHER" id="PTHR11117:SF2">
    <property type="entry name" value="SUCCINATE--COA LIGASE [ADP_GDP-FORMING] SUBUNIT ALPHA, MITOCHONDRIAL"/>
    <property type="match status" value="1"/>
</dbReference>
<dbReference type="PRINTS" id="PR01798">
    <property type="entry name" value="SCOASYNTHASE"/>
</dbReference>
<dbReference type="GO" id="GO:0004776">
    <property type="term" value="F:succinate-CoA ligase (GDP-forming) activity"/>
    <property type="evidence" value="ECO:0007669"/>
    <property type="project" value="TreeGrafter"/>
</dbReference>
<dbReference type="GO" id="GO:0005739">
    <property type="term" value="C:mitochondrion"/>
    <property type="evidence" value="ECO:0007669"/>
    <property type="project" value="UniProtKB-SubCell"/>
</dbReference>
<keyword evidence="11" id="KW-1185">Reference proteome</keyword>
<dbReference type="AlphaFoldDB" id="A0A0C3QN37"/>
<dbReference type="UniPathway" id="UPA00223">
    <property type="reaction ID" value="UER00999"/>
</dbReference>
<dbReference type="PIRSF" id="PIRSF001553">
    <property type="entry name" value="SucCS_alpha"/>
    <property type="match status" value="1"/>
</dbReference>
<dbReference type="GO" id="GO:0009361">
    <property type="term" value="C:succinate-CoA ligase complex (ADP-forming)"/>
    <property type="evidence" value="ECO:0007669"/>
    <property type="project" value="TreeGrafter"/>
</dbReference>
<dbReference type="GO" id="GO:0006099">
    <property type="term" value="P:tricarboxylic acid cycle"/>
    <property type="evidence" value="ECO:0007669"/>
    <property type="project" value="UniProtKB-UniRule"/>
</dbReference>
<organism evidence="10 11">
    <name type="scientific">Tulasnella calospora MUT 4182</name>
    <dbReference type="NCBI Taxonomy" id="1051891"/>
    <lineage>
        <taxon>Eukaryota</taxon>
        <taxon>Fungi</taxon>
        <taxon>Dikarya</taxon>
        <taxon>Basidiomycota</taxon>
        <taxon>Agaricomycotina</taxon>
        <taxon>Agaricomycetes</taxon>
        <taxon>Cantharellales</taxon>
        <taxon>Tulasnellaceae</taxon>
        <taxon>Tulasnella</taxon>
    </lineage>
</organism>
<feature type="binding site" evidence="6">
    <location>
        <position position="195"/>
    </location>
    <ligand>
        <name>substrate</name>
        <note>ligand shared with subunit beta</note>
    </ligand>
</feature>
<dbReference type="NCBIfam" id="NF004230">
    <property type="entry name" value="PRK05678.1"/>
    <property type="match status" value="1"/>
</dbReference>
<feature type="binding site" evidence="6">
    <location>
        <begin position="52"/>
        <end position="55"/>
    </location>
    <ligand>
        <name>CoA</name>
        <dbReference type="ChEBI" id="CHEBI:57287"/>
    </ligand>
</feature>
<dbReference type="SUPFAM" id="SSF52210">
    <property type="entry name" value="Succinyl-CoA synthetase domains"/>
    <property type="match status" value="1"/>
</dbReference>
<dbReference type="GO" id="GO:0000166">
    <property type="term" value="F:nucleotide binding"/>
    <property type="evidence" value="ECO:0007669"/>
    <property type="project" value="UniProtKB-KW"/>
</dbReference>
<dbReference type="InterPro" id="IPR005810">
    <property type="entry name" value="CoA_lig_alpha"/>
</dbReference>
<evidence type="ECO:0000256" key="2">
    <source>
        <dbReference type="ARBA" id="ARBA00022532"/>
    </source>
</evidence>
<comment type="similarity">
    <text evidence="6 8">Belongs to the succinate/malate CoA ligase alpha subunit family.</text>
</comment>
<evidence type="ECO:0000256" key="4">
    <source>
        <dbReference type="ARBA" id="ARBA00022741"/>
    </source>
</evidence>